<name>A0A4Y5FFJ9_9CAUD</name>
<feature type="domain" description="YopX protein" evidence="1">
    <location>
        <begin position="6"/>
        <end position="106"/>
    </location>
</feature>
<dbReference type="Proteomes" id="UP000309991">
    <property type="component" value="Segment"/>
</dbReference>
<dbReference type="SUPFAM" id="SSF159006">
    <property type="entry name" value="YopX-like"/>
    <property type="match status" value="1"/>
</dbReference>
<dbReference type="InterPro" id="IPR023385">
    <property type="entry name" value="YopX-like_C"/>
</dbReference>
<organism evidence="2 3">
    <name type="scientific">Lactobacillus phage 3-521</name>
    <dbReference type="NCBI Taxonomy" id="2510943"/>
    <lineage>
        <taxon>Viruses</taxon>
        <taxon>Duplodnaviria</taxon>
        <taxon>Heunggongvirae</taxon>
        <taxon>Uroviricota</taxon>
        <taxon>Caudoviricetes</taxon>
        <taxon>Herelleviridae</taxon>
        <taxon>Watanabevirus</taxon>
        <taxon>Watanabevirus wv3521</taxon>
    </lineage>
</organism>
<keyword evidence="3" id="KW-1185">Reference proteome</keyword>
<dbReference type="Gene3D" id="2.30.30.290">
    <property type="entry name" value="YopX-like domains"/>
    <property type="match status" value="1"/>
</dbReference>
<sequence length="170" mass="19845">MSYKLFNRKTKRWINPDEDEEYTYFTDEQDNVYQLSNEEGSEPQLNRDIQKLESTGLKDVHNVEVYEGALIKLVPQKGIENSSLEETREVQWSRQGGYWTFEMDTSELLSLVKDTSTVSDNNIMPLLSHFKVEVVGNTVLEKSTISSEIIKEYKQMEKEREIAMYKSLLS</sequence>
<evidence type="ECO:0000313" key="3">
    <source>
        <dbReference type="Proteomes" id="UP000309991"/>
    </source>
</evidence>
<dbReference type="EMBL" id="MK504444">
    <property type="protein sequence ID" value="QBJ03660.1"/>
    <property type="molecule type" value="Genomic_DNA"/>
</dbReference>
<gene>
    <name evidence="2" type="ORF">UCC3521_0122</name>
</gene>
<proteinExistence type="predicted"/>
<evidence type="ECO:0000313" key="2">
    <source>
        <dbReference type="EMBL" id="QBJ03660.1"/>
    </source>
</evidence>
<dbReference type="InterPro" id="IPR019096">
    <property type="entry name" value="YopX_protein"/>
</dbReference>
<dbReference type="Pfam" id="PF09643">
    <property type="entry name" value="YopX"/>
    <property type="match status" value="1"/>
</dbReference>
<accession>A0A4Y5FFJ9</accession>
<reference evidence="2 3" key="1">
    <citation type="submission" date="2019-02" db="EMBL/GenBank/DDBJ databases">
        <title>Isolation of virulent Lactobacillus brevis phages.</title>
        <authorList>
            <person name="Feyereisen M."/>
            <person name="Mahony J."/>
            <person name="O'Sullivan T."/>
            <person name="van Sinderen D."/>
        </authorList>
    </citation>
    <scope>NUCLEOTIDE SEQUENCE [LARGE SCALE GENOMIC DNA]</scope>
</reference>
<protein>
    <recommendedName>
        <fullName evidence="1">YopX protein domain-containing protein</fullName>
    </recommendedName>
</protein>
<evidence type="ECO:0000259" key="1">
    <source>
        <dbReference type="Pfam" id="PF09643"/>
    </source>
</evidence>